<dbReference type="Gene3D" id="3.30.110.90">
    <property type="entry name" value="Amidohydrolase"/>
    <property type="match status" value="1"/>
</dbReference>
<dbReference type="InterPro" id="IPR011059">
    <property type="entry name" value="Metal-dep_hydrolase_composite"/>
</dbReference>
<feature type="domain" description="Amidohydrolase-related" evidence="1">
    <location>
        <begin position="81"/>
        <end position="447"/>
    </location>
</feature>
<gene>
    <name evidence="2" type="ORF">ACFSJE_00490</name>
</gene>
<evidence type="ECO:0000259" key="1">
    <source>
        <dbReference type="Pfam" id="PF01979"/>
    </source>
</evidence>
<dbReference type="Gene3D" id="1.20.58.520">
    <property type="entry name" value="Amidohydrolase"/>
    <property type="match status" value="1"/>
</dbReference>
<dbReference type="PROSITE" id="PS51257">
    <property type="entry name" value="PROKAR_LIPOPROTEIN"/>
    <property type="match status" value="1"/>
</dbReference>
<dbReference type="Pfam" id="PF01979">
    <property type="entry name" value="Amidohydro_1"/>
    <property type="match status" value="1"/>
</dbReference>
<dbReference type="InterPro" id="IPR032466">
    <property type="entry name" value="Metal_Hydrolase"/>
</dbReference>
<sequence length="473" mass="51617">MKNSLKAAKLLVFLLVFSACQDKKTEPVDLAILNAHVIDLESGKTTIKNIYITNGEIKALLETNAENPYKADSLIDATGKYVLPGFWDNHIHLRGGDSLIANNKNFLKLFIANGVTTVRDAGGDLTSSVMEWKGQIANEDLVGPTIFTAGPKIDGPNSMWAGSLVVDKEEDIPVALDSLQALNVDFVKLYDSQFSGELYLKTIKETEKRGLIVSGHMPFSATFNETVDAGMDAIEHLYYVLKGCAANEKEITEKVKSGEMGFWGAMPSLMEGYTDSTAQATFQKLKQKGVFVVPTLYIGNTLSYVDEVDHTNDPYLKYMGAGIIKTYEGRVQSAMRASEEARKNRKELDTFFGQLAKFLNTAEVGLLAGSDCGAFNSYIYPGVSLHKELAAMVAKGISPLDALRTSAYNGAAFLHKTDAYGTISEGKVSDLVLLDGNPLENIEQTQNIYAVLKGTQVFSKEQLEDLSDSAVMD</sequence>
<comment type="caution">
    <text evidence="2">The sequence shown here is derived from an EMBL/GenBank/DDBJ whole genome shotgun (WGS) entry which is preliminary data.</text>
</comment>
<proteinExistence type="predicted"/>
<protein>
    <submittedName>
        <fullName evidence="2">Amidohydrolase family protein</fullName>
    </submittedName>
</protein>
<dbReference type="PANTHER" id="PTHR43135:SF3">
    <property type="entry name" value="ALPHA-D-RIBOSE 1-METHYLPHOSPHONATE 5-TRIPHOSPHATE DIPHOSPHATASE"/>
    <property type="match status" value="1"/>
</dbReference>
<evidence type="ECO:0000313" key="2">
    <source>
        <dbReference type="EMBL" id="MFD2098228.1"/>
    </source>
</evidence>
<dbReference type="Proteomes" id="UP001597342">
    <property type="component" value="Unassembled WGS sequence"/>
</dbReference>
<evidence type="ECO:0000313" key="3">
    <source>
        <dbReference type="Proteomes" id="UP001597342"/>
    </source>
</evidence>
<dbReference type="InterPro" id="IPR006680">
    <property type="entry name" value="Amidohydro-rel"/>
</dbReference>
<dbReference type="InterPro" id="IPR051781">
    <property type="entry name" value="Metallo-dep_Hydrolase"/>
</dbReference>
<dbReference type="Gene3D" id="3.40.50.10910">
    <property type="entry name" value="Amidohydrolase"/>
    <property type="match status" value="1"/>
</dbReference>
<reference evidence="3" key="1">
    <citation type="journal article" date="2019" name="Int. J. Syst. Evol. Microbiol.">
        <title>The Global Catalogue of Microorganisms (GCM) 10K type strain sequencing project: providing services to taxonomists for standard genome sequencing and annotation.</title>
        <authorList>
            <consortium name="The Broad Institute Genomics Platform"/>
            <consortium name="The Broad Institute Genome Sequencing Center for Infectious Disease"/>
            <person name="Wu L."/>
            <person name="Ma J."/>
        </authorList>
    </citation>
    <scope>NUCLEOTIDE SEQUENCE [LARGE SCALE GENOMIC DNA]</scope>
    <source>
        <strain evidence="3">JCM 3389</strain>
    </source>
</reference>
<organism evidence="2 3">
    <name type="scientific">Flagellimonas iocasae</name>
    <dbReference type="NCBI Taxonomy" id="2055905"/>
    <lineage>
        <taxon>Bacteria</taxon>
        <taxon>Pseudomonadati</taxon>
        <taxon>Bacteroidota</taxon>
        <taxon>Flavobacteriia</taxon>
        <taxon>Flavobacteriales</taxon>
        <taxon>Flavobacteriaceae</taxon>
        <taxon>Flagellimonas</taxon>
    </lineage>
</organism>
<accession>A0ABW4XVC1</accession>
<keyword evidence="3" id="KW-1185">Reference proteome</keyword>
<dbReference type="SUPFAM" id="SSF51338">
    <property type="entry name" value="Composite domain of metallo-dependent hydrolases"/>
    <property type="match status" value="1"/>
</dbReference>
<name>A0ABW4XVC1_9FLAO</name>
<dbReference type="EMBL" id="JBHUHU010000001">
    <property type="protein sequence ID" value="MFD2098228.1"/>
    <property type="molecule type" value="Genomic_DNA"/>
</dbReference>
<dbReference type="RefSeq" id="WP_379828983.1">
    <property type="nucleotide sequence ID" value="NZ_JBHUHU010000001.1"/>
</dbReference>
<dbReference type="SUPFAM" id="SSF51556">
    <property type="entry name" value="Metallo-dependent hydrolases"/>
    <property type="match status" value="1"/>
</dbReference>
<dbReference type="Gene3D" id="2.30.40.10">
    <property type="entry name" value="Urease, subunit C, domain 1"/>
    <property type="match status" value="1"/>
</dbReference>
<dbReference type="PANTHER" id="PTHR43135">
    <property type="entry name" value="ALPHA-D-RIBOSE 1-METHYLPHOSPHONATE 5-TRIPHOSPHATE DIPHOSPHATASE"/>
    <property type="match status" value="1"/>
</dbReference>